<feature type="domain" description="DPH-type MB" evidence="8">
    <location>
        <begin position="27"/>
        <end position="83"/>
    </location>
</feature>
<sequence>MASTVTAPQVIAAGPSDTVGDAEQYNFYDEVEIEDMDYDPDEETYYYPCPCGDRFAISKDSLLSGDYVGRCLSCTLIIKIIFDPDELL</sequence>
<dbReference type="Gene3D" id="3.10.660.10">
    <property type="entry name" value="DPH Zinc finger"/>
    <property type="match status" value="1"/>
</dbReference>
<dbReference type="PANTHER" id="PTHR21454:SF31">
    <property type="entry name" value="DIPHTHAMIDE BIOSYNTHESIS PROTEIN 3"/>
    <property type="match status" value="1"/>
</dbReference>
<dbReference type="FunFam" id="3.10.660.10:FF:000001">
    <property type="entry name" value="Diphthamide biosynthesis 3"/>
    <property type="match status" value="1"/>
</dbReference>
<evidence type="ECO:0000256" key="2">
    <source>
        <dbReference type="ARBA" id="ARBA00022723"/>
    </source>
</evidence>
<evidence type="ECO:0000256" key="6">
    <source>
        <dbReference type="ARBA" id="ARBA00041070"/>
    </source>
</evidence>
<dbReference type="InterPro" id="IPR044248">
    <property type="entry name" value="DPH3/4-like"/>
</dbReference>
<evidence type="ECO:0000256" key="7">
    <source>
        <dbReference type="ARBA" id="ARBA00048125"/>
    </source>
</evidence>
<protein>
    <recommendedName>
        <fullName evidence="6">Diphthamide biosynthesis protein 3</fullName>
    </recommendedName>
</protein>
<keyword evidence="2" id="KW-0479">Metal-binding</keyword>
<name>A0AAD5XGP1_9FUNG</name>
<dbReference type="GO" id="GO:0017183">
    <property type="term" value="P:protein histidyl modification to diphthamide"/>
    <property type="evidence" value="ECO:0007669"/>
    <property type="project" value="InterPro"/>
</dbReference>
<evidence type="ECO:0000256" key="4">
    <source>
        <dbReference type="ARBA" id="ARBA00024032"/>
    </source>
</evidence>
<dbReference type="Proteomes" id="UP001211907">
    <property type="component" value="Unassembled WGS sequence"/>
</dbReference>
<organism evidence="9 10">
    <name type="scientific">Physocladia obscura</name>
    <dbReference type="NCBI Taxonomy" id="109957"/>
    <lineage>
        <taxon>Eukaryota</taxon>
        <taxon>Fungi</taxon>
        <taxon>Fungi incertae sedis</taxon>
        <taxon>Chytridiomycota</taxon>
        <taxon>Chytridiomycota incertae sedis</taxon>
        <taxon>Chytridiomycetes</taxon>
        <taxon>Chytridiales</taxon>
        <taxon>Chytriomycetaceae</taxon>
        <taxon>Physocladia</taxon>
    </lineage>
</organism>
<dbReference type="InterPro" id="IPR036671">
    <property type="entry name" value="DPH_MB_sf"/>
</dbReference>
<evidence type="ECO:0000256" key="3">
    <source>
        <dbReference type="ARBA" id="ARBA00023004"/>
    </source>
</evidence>
<proteinExistence type="inferred from homology"/>
<dbReference type="PANTHER" id="PTHR21454">
    <property type="entry name" value="DPH3 HOMOLOG-RELATED"/>
    <property type="match status" value="1"/>
</dbReference>
<dbReference type="Pfam" id="PF05207">
    <property type="entry name" value="Zn_ribbon_CSL"/>
    <property type="match status" value="1"/>
</dbReference>
<dbReference type="SUPFAM" id="SSF144217">
    <property type="entry name" value="CSL zinc finger"/>
    <property type="match status" value="1"/>
</dbReference>
<comment type="pathway">
    <text evidence="1">Protein modification; peptidyl-diphthamide biosynthesis.</text>
</comment>
<evidence type="ECO:0000313" key="9">
    <source>
        <dbReference type="EMBL" id="KAJ3122737.1"/>
    </source>
</evidence>
<dbReference type="InterPro" id="IPR007872">
    <property type="entry name" value="DPH_MB_dom"/>
</dbReference>
<evidence type="ECO:0000259" key="8">
    <source>
        <dbReference type="PROSITE" id="PS51074"/>
    </source>
</evidence>
<comment type="catalytic activity">
    <reaction evidence="5">
        <text>[3Fe-4S](1+)-[protein] + Fe(2+)-[Dph3] = [3Fe-4S](0)-[protein] + Fe(3+)-[Dph3]</text>
        <dbReference type="Rhea" id="RHEA:71235"/>
        <dbReference type="Rhea" id="RHEA-COMP:17996"/>
        <dbReference type="Rhea" id="RHEA-COMP:17997"/>
        <dbReference type="Rhea" id="RHEA-COMP:18002"/>
        <dbReference type="Rhea" id="RHEA-COMP:18003"/>
        <dbReference type="ChEBI" id="CHEBI:29033"/>
        <dbReference type="ChEBI" id="CHEBI:29034"/>
        <dbReference type="ChEBI" id="CHEBI:33751"/>
        <dbReference type="ChEBI" id="CHEBI:47402"/>
        <dbReference type="ChEBI" id="CHEBI:83228"/>
    </reaction>
</comment>
<dbReference type="EMBL" id="JADGJH010000785">
    <property type="protein sequence ID" value="KAJ3122737.1"/>
    <property type="molecule type" value="Genomic_DNA"/>
</dbReference>
<keyword evidence="10" id="KW-1185">Reference proteome</keyword>
<accession>A0AAD5XGP1</accession>
<gene>
    <name evidence="9" type="primary">DPH3</name>
    <name evidence="9" type="ORF">HK100_011857</name>
</gene>
<dbReference type="PROSITE" id="PS51074">
    <property type="entry name" value="DPH_MB"/>
    <property type="match status" value="1"/>
</dbReference>
<keyword evidence="3" id="KW-0408">Iron</keyword>
<comment type="similarity">
    <text evidence="4">Belongs to the DPH3 family.</text>
</comment>
<dbReference type="GO" id="GO:0046872">
    <property type="term" value="F:metal ion binding"/>
    <property type="evidence" value="ECO:0007669"/>
    <property type="project" value="UniProtKB-KW"/>
</dbReference>
<evidence type="ECO:0000256" key="5">
    <source>
        <dbReference type="ARBA" id="ARBA00036267"/>
    </source>
</evidence>
<comment type="caution">
    <text evidence="9">The sequence shown here is derived from an EMBL/GenBank/DDBJ whole genome shotgun (WGS) entry which is preliminary data.</text>
</comment>
<evidence type="ECO:0000256" key="1">
    <source>
        <dbReference type="ARBA" id="ARBA00005156"/>
    </source>
</evidence>
<evidence type="ECO:0000313" key="10">
    <source>
        <dbReference type="Proteomes" id="UP001211907"/>
    </source>
</evidence>
<comment type="catalytic activity">
    <reaction evidence="7">
        <text>2 [3Fe-4S](0)-[protein] + 2 Fe(2+)-[Dph3] + NADH = 2 [4Fe-4S](1+)-[protein] + 2 [Dph3] + NAD(+) + H(+)</text>
        <dbReference type="Rhea" id="RHEA:71239"/>
        <dbReference type="Rhea" id="RHEA-COMP:17997"/>
        <dbReference type="Rhea" id="RHEA-COMP:17998"/>
        <dbReference type="Rhea" id="RHEA-COMP:18001"/>
        <dbReference type="Rhea" id="RHEA-COMP:18002"/>
        <dbReference type="ChEBI" id="CHEBI:15378"/>
        <dbReference type="ChEBI" id="CHEBI:29033"/>
        <dbReference type="ChEBI" id="CHEBI:33723"/>
        <dbReference type="ChEBI" id="CHEBI:47402"/>
        <dbReference type="ChEBI" id="CHEBI:57540"/>
        <dbReference type="ChEBI" id="CHEBI:57945"/>
        <dbReference type="ChEBI" id="CHEBI:83228"/>
    </reaction>
</comment>
<reference evidence="9" key="1">
    <citation type="submission" date="2020-05" db="EMBL/GenBank/DDBJ databases">
        <title>Phylogenomic resolution of chytrid fungi.</title>
        <authorList>
            <person name="Stajich J.E."/>
            <person name="Amses K."/>
            <person name="Simmons R."/>
            <person name="Seto K."/>
            <person name="Myers J."/>
            <person name="Bonds A."/>
            <person name="Quandt C.A."/>
            <person name="Barry K."/>
            <person name="Liu P."/>
            <person name="Grigoriev I."/>
            <person name="Longcore J.E."/>
            <person name="James T.Y."/>
        </authorList>
    </citation>
    <scope>NUCLEOTIDE SEQUENCE</scope>
    <source>
        <strain evidence="9">JEL0513</strain>
    </source>
</reference>
<dbReference type="AlphaFoldDB" id="A0AAD5XGP1"/>